<feature type="domain" description="Serpin" evidence="3">
    <location>
        <begin position="63"/>
        <end position="412"/>
    </location>
</feature>
<dbReference type="Gene3D" id="2.30.39.10">
    <property type="entry name" value="Alpha-1-antitrypsin, domain 1"/>
    <property type="match status" value="1"/>
</dbReference>
<dbReference type="PANTHER" id="PTHR11461:SF211">
    <property type="entry name" value="GH10112P-RELATED"/>
    <property type="match status" value="1"/>
</dbReference>
<name>A0A1H2KBE3_9ACTN</name>
<dbReference type="EMBL" id="LT629791">
    <property type="protein sequence ID" value="SDU65738.1"/>
    <property type="molecule type" value="Genomic_DNA"/>
</dbReference>
<dbReference type="InterPro" id="IPR000215">
    <property type="entry name" value="Serpin_fam"/>
</dbReference>
<dbReference type="SUPFAM" id="SSF56574">
    <property type="entry name" value="Serpins"/>
    <property type="match status" value="1"/>
</dbReference>
<dbReference type="PANTHER" id="PTHR11461">
    <property type="entry name" value="SERINE PROTEASE INHIBITOR, SERPIN"/>
    <property type="match status" value="1"/>
</dbReference>
<evidence type="ECO:0000256" key="2">
    <source>
        <dbReference type="SAM" id="SignalP"/>
    </source>
</evidence>
<gene>
    <name evidence="4" type="ORF">SAMN04488563_3615</name>
</gene>
<dbReference type="Pfam" id="PF00079">
    <property type="entry name" value="Serpin"/>
    <property type="match status" value="1"/>
</dbReference>
<dbReference type="InterPro" id="IPR023796">
    <property type="entry name" value="Serpin_dom"/>
</dbReference>
<organism evidence="4 5">
    <name type="scientific">Jiangella alkaliphila</name>
    <dbReference type="NCBI Taxonomy" id="419479"/>
    <lineage>
        <taxon>Bacteria</taxon>
        <taxon>Bacillati</taxon>
        <taxon>Actinomycetota</taxon>
        <taxon>Actinomycetes</taxon>
        <taxon>Jiangellales</taxon>
        <taxon>Jiangellaceae</taxon>
        <taxon>Jiangella</taxon>
    </lineage>
</organism>
<protein>
    <submittedName>
        <fullName evidence="4">Serpin B</fullName>
    </submittedName>
</protein>
<dbReference type="InterPro" id="IPR042185">
    <property type="entry name" value="Serpin_sf_2"/>
</dbReference>
<feature type="signal peptide" evidence="2">
    <location>
        <begin position="1"/>
        <end position="24"/>
    </location>
</feature>
<keyword evidence="5" id="KW-1185">Reference proteome</keyword>
<feature type="chain" id="PRO_5009278298" evidence="2">
    <location>
        <begin position="25"/>
        <end position="414"/>
    </location>
</feature>
<dbReference type="OrthoDB" id="9764871at2"/>
<evidence type="ECO:0000313" key="5">
    <source>
        <dbReference type="Proteomes" id="UP000182977"/>
    </source>
</evidence>
<proteinExistence type="inferred from homology"/>
<dbReference type="GO" id="GO:0005615">
    <property type="term" value="C:extracellular space"/>
    <property type="evidence" value="ECO:0007669"/>
    <property type="project" value="InterPro"/>
</dbReference>
<sequence length="414" mass="43693">MPTTRPITGVLAGALLLAACGTNASTEDSPGDAAAAAARMELVADLAPGDAAAVGSSVNQFGFDLLGQLAEEGENTVTSPVSAAALLAMVLAGAGGQTADEMAAVLHLDDSRDVRVGELLRELADTDDVTLSTANALWAQPGVPFEDDYLAFARDSFGATVDEANLGSQETADEIDAWVRDQTEDRIDGIAEELRLPNPNAVLALVNAVYFLGTWTTPFDPDDTRDGGFRLSDGRTVTVPLMQLTDTVPLVVQRDGYQMLRLPYGEDERYAMEILLPDTDSSLPQLLSSLDAAEWAAAVAELRPQHVSELVLPRFELEWEAELNDALIALGMGSAFDGGDFTPMSPVNPALSVVAQKTYIRVDETGTEAAAVTGGAMIVSAGQQFRVDRPFAFTISDSRTGTILFLGAVADPRG</sequence>
<dbReference type="CDD" id="cd19588">
    <property type="entry name" value="serpin_miropin-like"/>
    <property type="match status" value="1"/>
</dbReference>
<comment type="similarity">
    <text evidence="1">Belongs to the serpin family.</text>
</comment>
<dbReference type="Proteomes" id="UP000182977">
    <property type="component" value="Chromosome I"/>
</dbReference>
<dbReference type="InterPro" id="IPR042178">
    <property type="entry name" value="Serpin_sf_1"/>
</dbReference>
<keyword evidence="2" id="KW-0732">Signal</keyword>
<dbReference type="STRING" id="419479.SAMN04488563_3615"/>
<dbReference type="InterPro" id="IPR036186">
    <property type="entry name" value="Serpin_sf"/>
</dbReference>
<dbReference type="RefSeq" id="WP_046770619.1">
    <property type="nucleotide sequence ID" value="NZ_LBMC01000023.1"/>
</dbReference>
<evidence type="ECO:0000256" key="1">
    <source>
        <dbReference type="RuleBase" id="RU000411"/>
    </source>
</evidence>
<evidence type="ECO:0000259" key="3">
    <source>
        <dbReference type="SMART" id="SM00093"/>
    </source>
</evidence>
<dbReference type="Gene3D" id="3.30.497.10">
    <property type="entry name" value="Antithrombin, subunit I, domain 2"/>
    <property type="match status" value="1"/>
</dbReference>
<evidence type="ECO:0000313" key="4">
    <source>
        <dbReference type="EMBL" id="SDU65738.1"/>
    </source>
</evidence>
<dbReference type="PROSITE" id="PS51257">
    <property type="entry name" value="PROKAR_LIPOPROTEIN"/>
    <property type="match status" value="1"/>
</dbReference>
<dbReference type="GO" id="GO:0004867">
    <property type="term" value="F:serine-type endopeptidase inhibitor activity"/>
    <property type="evidence" value="ECO:0007669"/>
    <property type="project" value="InterPro"/>
</dbReference>
<reference evidence="5" key="1">
    <citation type="submission" date="2016-10" db="EMBL/GenBank/DDBJ databases">
        <authorList>
            <person name="Varghese N."/>
            <person name="Submissions S."/>
        </authorList>
    </citation>
    <scope>NUCLEOTIDE SEQUENCE [LARGE SCALE GENOMIC DNA]</scope>
    <source>
        <strain evidence="5">DSM 45079</strain>
    </source>
</reference>
<dbReference type="AlphaFoldDB" id="A0A1H2KBE3"/>
<dbReference type="SMART" id="SM00093">
    <property type="entry name" value="SERPIN"/>
    <property type="match status" value="1"/>
</dbReference>
<accession>A0A1H2KBE3</accession>